<name>A0A2N7PP36_9BACT</name>
<comment type="caution">
    <text evidence="3">The sequence shown here is derived from an EMBL/GenBank/DDBJ whole genome shotgun (WGS) entry which is preliminary data.</text>
</comment>
<organism evidence="3 5">
    <name type="scientific">Thermodesulfobacterium geofontis</name>
    <dbReference type="NCBI Taxonomy" id="1295609"/>
    <lineage>
        <taxon>Bacteria</taxon>
        <taxon>Pseudomonadati</taxon>
        <taxon>Thermodesulfobacteriota</taxon>
        <taxon>Thermodesulfobacteria</taxon>
        <taxon>Thermodesulfobacteriales</taxon>
        <taxon>Thermodesulfobacteriaceae</taxon>
        <taxon>Thermodesulfobacterium</taxon>
    </lineage>
</organism>
<dbReference type="InterPro" id="IPR004408">
    <property type="entry name" value="Biotin_CoA_COase_ligase"/>
</dbReference>
<dbReference type="Gene3D" id="3.30.930.10">
    <property type="entry name" value="Bira Bifunctional Protein, Domain 2"/>
    <property type="match status" value="1"/>
</dbReference>
<evidence type="ECO:0000313" key="6">
    <source>
        <dbReference type="Proteomes" id="UP000235619"/>
    </source>
</evidence>
<dbReference type="GO" id="GO:0005737">
    <property type="term" value="C:cytoplasm"/>
    <property type="evidence" value="ECO:0007669"/>
    <property type="project" value="TreeGrafter"/>
</dbReference>
<dbReference type="Pfam" id="PF03099">
    <property type="entry name" value="BPL_LplA_LipB"/>
    <property type="match status" value="1"/>
</dbReference>
<dbReference type="AlphaFoldDB" id="A0A2N7PP36"/>
<keyword evidence="1 3" id="KW-0436">Ligase</keyword>
<evidence type="ECO:0000259" key="2">
    <source>
        <dbReference type="PROSITE" id="PS51733"/>
    </source>
</evidence>
<evidence type="ECO:0000313" key="4">
    <source>
        <dbReference type="EMBL" id="PMP97100.1"/>
    </source>
</evidence>
<dbReference type="InterPro" id="IPR004143">
    <property type="entry name" value="BPL_LPL_catalytic"/>
</dbReference>
<proteinExistence type="predicted"/>
<gene>
    <name evidence="4" type="ORF">C0169_04000</name>
    <name evidence="3" type="ORF">C0190_03035</name>
</gene>
<sequence>MDYSKYFPEIGQEVWHFKELSRAMEVSKNLIEFFPEKANGRIVRADTLFEAKGRFNRKWFALKGGLWMAISIYDEFLEENSSLIPLIFGLAMVRCANYFNIDKAKIKWINDLHINGKKLGGVLIEKFNNWYIAGIGININNFLPSGFPATSFKEILGKELSLLKVLEILIYWLRYYFGFLRFYERKILEEEKINNLIIKDFKEFSDTIGRCIVYTYNFDKEENLIVGKVLDITEKGSLLIEDSFYQEILEIFSGEIFYVL</sequence>
<dbReference type="InterPro" id="IPR045864">
    <property type="entry name" value="aa-tRNA-synth_II/BPL/LPL"/>
</dbReference>
<dbReference type="Proteomes" id="UP000235619">
    <property type="component" value="Unassembled WGS sequence"/>
</dbReference>
<dbReference type="SUPFAM" id="SSF55681">
    <property type="entry name" value="Class II aaRS and biotin synthetases"/>
    <property type="match status" value="1"/>
</dbReference>
<evidence type="ECO:0000256" key="1">
    <source>
        <dbReference type="ARBA" id="ARBA00022598"/>
    </source>
</evidence>
<dbReference type="GO" id="GO:0004077">
    <property type="term" value="F:biotin--[biotin carboxyl-carrier protein] ligase activity"/>
    <property type="evidence" value="ECO:0007669"/>
    <property type="project" value="InterPro"/>
</dbReference>
<dbReference type="EMBL" id="PNIK01000045">
    <property type="protein sequence ID" value="PMP67573.1"/>
    <property type="molecule type" value="Genomic_DNA"/>
</dbReference>
<dbReference type="PROSITE" id="PS51733">
    <property type="entry name" value="BPL_LPL_CATALYTIC"/>
    <property type="match status" value="1"/>
</dbReference>
<dbReference type="Proteomes" id="UP000235460">
    <property type="component" value="Unassembled WGS sequence"/>
</dbReference>
<evidence type="ECO:0000313" key="3">
    <source>
        <dbReference type="EMBL" id="PMP67573.1"/>
    </source>
</evidence>
<dbReference type="NCBIfam" id="TIGR00121">
    <property type="entry name" value="birA_ligase"/>
    <property type="match status" value="1"/>
</dbReference>
<evidence type="ECO:0000313" key="5">
    <source>
        <dbReference type="Proteomes" id="UP000235460"/>
    </source>
</evidence>
<reference evidence="5 6" key="1">
    <citation type="submission" date="2018-01" db="EMBL/GenBank/DDBJ databases">
        <title>Metagenomic assembled genomes from two thermal pools in the Uzon Caldera, Kamchatka, Russia.</title>
        <authorList>
            <person name="Wilkins L."/>
            <person name="Ettinger C."/>
        </authorList>
    </citation>
    <scope>NUCLEOTIDE SEQUENCE [LARGE SCALE GENOMIC DNA]</scope>
    <source>
        <strain evidence="4">ARK-04</strain>
        <strain evidence="3">ZAV-08</strain>
    </source>
</reference>
<feature type="domain" description="BPL/LPL catalytic" evidence="2">
    <location>
        <begin position="4"/>
        <end position="181"/>
    </location>
</feature>
<accession>A0A2N7PP36</accession>
<dbReference type="PANTHER" id="PTHR12835">
    <property type="entry name" value="BIOTIN PROTEIN LIGASE"/>
    <property type="match status" value="1"/>
</dbReference>
<dbReference type="PANTHER" id="PTHR12835:SF5">
    <property type="entry name" value="BIOTIN--PROTEIN LIGASE"/>
    <property type="match status" value="1"/>
</dbReference>
<dbReference type="EMBL" id="PNJD01000240">
    <property type="protein sequence ID" value="PMP97100.1"/>
    <property type="molecule type" value="Genomic_DNA"/>
</dbReference>
<protein>
    <submittedName>
        <fullName evidence="3">Biotin--[acetyl-CoA-carboxylase] ligase</fullName>
    </submittedName>
</protein>